<dbReference type="EMBL" id="JARJCW010000008">
    <property type="protein sequence ID" value="KAJ7221405.1"/>
    <property type="molecule type" value="Genomic_DNA"/>
</dbReference>
<accession>A0AAD6VSG6</accession>
<evidence type="ECO:0000313" key="2">
    <source>
        <dbReference type="Proteomes" id="UP001219525"/>
    </source>
</evidence>
<protein>
    <submittedName>
        <fullName evidence="1">Uncharacterized protein</fullName>
    </submittedName>
</protein>
<dbReference type="Proteomes" id="UP001219525">
    <property type="component" value="Unassembled WGS sequence"/>
</dbReference>
<gene>
    <name evidence="1" type="ORF">GGX14DRAFT_388581</name>
</gene>
<name>A0AAD6VSG6_9AGAR</name>
<dbReference type="AlphaFoldDB" id="A0AAD6VSG6"/>
<evidence type="ECO:0000313" key="1">
    <source>
        <dbReference type="EMBL" id="KAJ7221405.1"/>
    </source>
</evidence>
<comment type="caution">
    <text evidence="1">The sequence shown here is derived from an EMBL/GenBank/DDBJ whole genome shotgun (WGS) entry which is preliminary data.</text>
</comment>
<organism evidence="1 2">
    <name type="scientific">Mycena pura</name>
    <dbReference type="NCBI Taxonomy" id="153505"/>
    <lineage>
        <taxon>Eukaryota</taxon>
        <taxon>Fungi</taxon>
        <taxon>Dikarya</taxon>
        <taxon>Basidiomycota</taxon>
        <taxon>Agaricomycotina</taxon>
        <taxon>Agaricomycetes</taxon>
        <taxon>Agaricomycetidae</taxon>
        <taxon>Agaricales</taxon>
        <taxon>Marasmiineae</taxon>
        <taxon>Mycenaceae</taxon>
        <taxon>Mycena</taxon>
    </lineage>
</organism>
<sequence length="121" mass="13891">MSQTQQAGRKQTPGLEDQEWLHRAWIGLERLGKGLRVLVVYQGGSPKHWHIGVKDLKLCSHHESALCSRMGLGRPINVVAYDLEAFWLCSKAFLDFEICKSSQNLATDCMEEQTTYRPWWS</sequence>
<keyword evidence="2" id="KW-1185">Reference proteome</keyword>
<reference evidence="1" key="1">
    <citation type="submission" date="2023-03" db="EMBL/GenBank/DDBJ databases">
        <title>Massive genome expansion in bonnet fungi (Mycena s.s.) driven by repeated elements and novel gene families across ecological guilds.</title>
        <authorList>
            <consortium name="Lawrence Berkeley National Laboratory"/>
            <person name="Harder C.B."/>
            <person name="Miyauchi S."/>
            <person name="Viragh M."/>
            <person name="Kuo A."/>
            <person name="Thoen E."/>
            <person name="Andreopoulos B."/>
            <person name="Lu D."/>
            <person name="Skrede I."/>
            <person name="Drula E."/>
            <person name="Henrissat B."/>
            <person name="Morin E."/>
            <person name="Kohler A."/>
            <person name="Barry K."/>
            <person name="LaButti K."/>
            <person name="Morin E."/>
            <person name="Salamov A."/>
            <person name="Lipzen A."/>
            <person name="Mereny Z."/>
            <person name="Hegedus B."/>
            <person name="Baldrian P."/>
            <person name="Stursova M."/>
            <person name="Weitz H."/>
            <person name="Taylor A."/>
            <person name="Grigoriev I.V."/>
            <person name="Nagy L.G."/>
            <person name="Martin F."/>
            <person name="Kauserud H."/>
        </authorList>
    </citation>
    <scope>NUCLEOTIDE SEQUENCE</scope>
    <source>
        <strain evidence="1">9144</strain>
    </source>
</reference>
<proteinExistence type="predicted"/>